<dbReference type="InterPro" id="IPR020449">
    <property type="entry name" value="Tscrpt_reg_AraC-type_HTH"/>
</dbReference>
<dbReference type="PANTHER" id="PTHR43280:SF27">
    <property type="entry name" value="TRANSCRIPTIONAL REGULATOR MTLR"/>
    <property type="match status" value="1"/>
</dbReference>
<accession>A0ABV0BYK2</accession>
<proteinExistence type="predicted"/>
<dbReference type="SUPFAM" id="SSF51182">
    <property type="entry name" value="RmlC-like cupins"/>
    <property type="match status" value="1"/>
</dbReference>
<dbReference type="InterPro" id="IPR014710">
    <property type="entry name" value="RmlC-like_jellyroll"/>
</dbReference>
<dbReference type="InterPro" id="IPR009057">
    <property type="entry name" value="Homeodomain-like_sf"/>
</dbReference>
<dbReference type="Gene3D" id="2.60.120.10">
    <property type="entry name" value="Jelly Rolls"/>
    <property type="match status" value="1"/>
</dbReference>
<evidence type="ECO:0000259" key="4">
    <source>
        <dbReference type="PROSITE" id="PS01124"/>
    </source>
</evidence>
<sequence length="299" mass="34709">MRPVPAKILEGKENEVFDTKVVNSPYFSTLFHFHEECQINYVVESEGTRMIGDSIESFSHDDLTLVGSNIPHVWHNTEKYFIETENNSVAKSITLFFHPEKVLNILAQFGNTKKMADFFQLSKRCMQFTGKAKSEVKPLLIQLADEENVLLRLSLLSKILHILSQTKDYHLLTGAGYTNTYHLKDNDRMDIILKYIFSNFTKEIELKLVADMIHMNKQSFCRYFKSRTQKTFVEFVNEVRIGHACKLLTNIDYRVCNLAYDCGFNSLSNFNKFFKKAKGLSPREYRMKYTTSPLSIKVS</sequence>
<name>A0ABV0BYK2_9SPHI</name>
<evidence type="ECO:0000256" key="2">
    <source>
        <dbReference type="ARBA" id="ARBA00023125"/>
    </source>
</evidence>
<dbReference type="PANTHER" id="PTHR43280">
    <property type="entry name" value="ARAC-FAMILY TRANSCRIPTIONAL REGULATOR"/>
    <property type="match status" value="1"/>
</dbReference>
<dbReference type="EMBL" id="JBDJNQ010000008">
    <property type="protein sequence ID" value="MEN5379068.1"/>
    <property type="molecule type" value="Genomic_DNA"/>
</dbReference>
<evidence type="ECO:0000256" key="3">
    <source>
        <dbReference type="ARBA" id="ARBA00023163"/>
    </source>
</evidence>
<dbReference type="InterPro" id="IPR011051">
    <property type="entry name" value="RmlC_Cupin_sf"/>
</dbReference>
<evidence type="ECO:0000313" key="5">
    <source>
        <dbReference type="EMBL" id="MEN5379068.1"/>
    </source>
</evidence>
<organism evidence="5 6">
    <name type="scientific">Sphingobacterium kitahiroshimense</name>
    <dbReference type="NCBI Taxonomy" id="470446"/>
    <lineage>
        <taxon>Bacteria</taxon>
        <taxon>Pseudomonadati</taxon>
        <taxon>Bacteroidota</taxon>
        <taxon>Sphingobacteriia</taxon>
        <taxon>Sphingobacteriales</taxon>
        <taxon>Sphingobacteriaceae</taxon>
        <taxon>Sphingobacterium</taxon>
    </lineage>
</organism>
<dbReference type="PROSITE" id="PS00041">
    <property type="entry name" value="HTH_ARAC_FAMILY_1"/>
    <property type="match status" value="1"/>
</dbReference>
<dbReference type="PROSITE" id="PS01124">
    <property type="entry name" value="HTH_ARAC_FAMILY_2"/>
    <property type="match status" value="1"/>
</dbReference>
<protein>
    <submittedName>
        <fullName evidence="5">AraC family transcriptional regulator</fullName>
    </submittedName>
</protein>
<keyword evidence="2" id="KW-0238">DNA-binding</keyword>
<dbReference type="Proteomes" id="UP001409291">
    <property type="component" value="Unassembled WGS sequence"/>
</dbReference>
<feature type="domain" description="HTH araC/xylS-type" evidence="4">
    <location>
        <begin position="190"/>
        <end position="288"/>
    </location>
</feature>
<dbReference type="Pfam" id="PF12833">
    <property type="entry name" value="HTH_18"/>
    <property type="match status" value="1"/>
</dbReference>
<dbReference type="SMART" id="SM00342">
    <property type="entry name" value="HTH_ARAC"/>
    <property type="match status" value="1"/>
</dbReference>
<keyword evidence="3" id="KW-0804">Transcription</keyword>
<dbReference type="InterPro" id="IPR018062">
    <property type="entry name" value="HTH_AraC-typ_CS"/>
</dbReference>
<dbReference type="Gene3D" id="1.10.10.60">
    <property type="entry name" value="Homeodomain-like"/>
    <property type="match status" value="2"/>
</dbReference>
<keyword evidence="6" id="KW-1185">Reference proteome</keyword>
<evidence type="ECO:0000313" key="6">
    <source>
        <dbReference type="Proteomes" id="UP001409291"/>
    </source>
</evidence>
<dbReference type="SUPFAM" id="SSF46689">
    <property type="entry name" value="Homeodomain-like"/>
    <property type="match status" value="2"/>
</dbReference>
<dbReference type="PRINTS" id="PR00032">
    <property type="entry name" value="HTHARAC"/>
</dbReference>
<reference evidence="5 6" key="1">
    <citation type="submission" date="2024-04" db="EMBL/GenBank/DDBJ databases">
        <title>WGS of bacteria from Torrens River.</title>
        <authorList>
            <person name="Wyrsch E.R."/>
            <person name="Drigo B."/>
        </authorList>
    </citation>
    <scope>NUCLEOTIDE SEQUENCE [LARGE SCALE GENOMIC DNA]</scope>
    <source>
        <strain evidence="5 6">TWI391</strain>
    </source>
</reference>
<comment type="caution">
    <text evidence="5">The sequence shown here is derived from an EMBL/GenBank/DDBJ whole genome shotgun (WGS) entry which is preliminary data.</text>
</comment>
<gene>
    <name evidence="5" type="ORF">ABE541_17525</name>
</gene>
<evidence type="ECO:0000256" key="1">
    <source>
        <dbReference type="ARBA" id="ARBA00023015"/>
    </source>
</evidence>
<dbReference type="InterPro" id="IPR018060">
    <property type="entry name" value="HTH_AraC"/>
</dbReference>
<keyword evidence="1" id="KW-0805">Transcription regulation</keyword>
<dbReference type="RefSeq" id="WP_346581858.1">
    <property type="nucleotide sequence ID" value="NZ_JBDJNQ010000008.1"/>
</dbReference>